<reference evidence="2 3" key="1">
    <citation type="journal article" date="2019" name="Microbiol. Resour. Announc.">
        <title>Draft Genome Sequence of the Most Traditional epsilon-Poly-l-Lysine Producer, Streptomyces albulus NBRC14147.</title>
        <authorList>
            <person name="Yamanaka K."/>
            <person name="Hamano Y."/>
        </authorList>
    </citation>
    <scope>NUCLEOTIDE SEQUENCE [LARGE SCALE GENOMIC DNA]</scope>
    <source>
        <strain evidence="2 3">NBRC 14147</strain>
    </source>
</reference>
<name>A0A401QS22_STRNR</name>
<evidence type="ECO:0000313" key="3">
    <source>
        <dbReference type="Proteomes" id="UP000288351"/>
    </source>
</evidence>
<evidence type="ECO:0000256" key="1">
    <source>
        <dbReference type="SAM" id="MobiDB-lite"/>
    </source>
</evidence>
<feature type="region of interest" description="Disordered" evidence="1">
    <location>
        <begin position="78"/>
        <end position="100"/>
    </location>
</feature>
<gene>
    <name evidence="2" type="ORF">SALB_00787</name>
</gene>
<accession>A0A401QS22</accession>
<dbReference type="AlphaFoldDB" id="A0A401QS22"/>
<organism evidence="2 3">
    <name type="scientific">Streptomyces noursei</name>
    <name type="common">Streptomyces albulus</name>
    <dbReference type="NCBI Taxonomy" id="1971"/>
    <lineage>
        <taxon>Bacteria</taxon>
        <taxon>Bacillati</taxon>
        <taxon>Actinomycetota</taxon>
        <taxon>Actinomycetes</taxon>
        <taxon>Kitasatosporales</taxon>
        <taxon>Streptomycetaceae</taxon>
        <taxon>Streptomyces</taxon>
    </lineage>
</organism>
<proteinExistence type="predicted"/>
<comment type="caution">
    <text evidence="2">The sequence shown here is derived from an EMBL/GenBank/DDBJ whole genome shotgun (WGS) entry which is preliminary data.</text>
</comment>
<dbReference type="Proteomes" id="UP000288351">
    <property type="component" value="Unassembled WGS sequence"/>
</dbReference>
<protein>
    <submittedName>
        <fullName evidence="2">Uncharacterized protein</fullName>
    </submittedName>
</protein>
<evidence type="ECO:0000313" key="2">
    <source>
        <dbReference type="EMBL" id="GCB88118.1"/>
    </source>
</evidence>
<dbReference type="EMBL" id="BHXC01000006">
    <property type="protein sequence ID" value="GCB88118.1"/>
    <property type="molecule type" value="Genomic_DNA"/>
</dbReference>
<sequence>MIAADEAIALGREVVTDLYGTDSWLTAEHPIMALEDFSQGTAAVPGVQLVRAARRRGRGHGAVQSLAYALFDDAVLPRAPPARTDGRPDGSGPAELRSAA</sequence>
<dbReference type="RefSeq" id="WP_016575061.1">
    <property type="nucleotide sequence ID" value="NZ_BHXC01000006.1"/>
</dbReference>